<dbReference type="Gene3D" id="3.30.9.10">
    <property type="entry name" value="D-Amino Acid Oxidase, subunit A, domain 2"/>
    <property type="match status" value="1"/>
</dbReference>
<organism evidence="2 3">
    <name type="scientific">Candidatus Cohnella colombiensis</name>
    <dbReference type="NCBI Taxonomy" id="3121368"/>
    <lineage>
        <taxon>Bacteria</taxon>
        <taxon>Bacillati</taxon>
        <taxon>Bacillota</taxon>
        <taxon>Bacilli</taxon>
        <taxon>Bacillales</taxon>
        <taxon>Paenibacillaceae</taxon>
        <taxon>Cohnella</taxon>
    </lineage>
</organism>
<dbReference type="PANTHER" id="PTHR13847:SF201">
    <property type="entry name" value="PUTATIBE OXIDOREDUCTASE"/>
    <property type="match status" value="1"/>
</dbReference>
<evidence type="ECO:0000313" key="3">
    <source>
        <dbReference type="Proteomes" id="UP001178662"/>
    </source>
</evidence>
<dbReference type="PANTHER" id="PTHR13847">
    <property type="entry name" value="SARCOSINE DEHYDROGENASE-RELATED"/>
    <property type="match status" value="1"/>
</dbReference>
<dbReference type="Pfam" id="PF01266">
    <property type="entry name" value="DAO"/>
    <property type="match status" value="1"/>
</dbReference>
<dbReference type="InterPro" id="IPR006076">
    <property type="entry name" value="FAD-dep_OxRdtase"/>
</dbReference>
<dbReference type="GO" id="GO:0005737">
    <property type="term" value="C:cytoplasm"/>
    <property type="evidence" value="ECO:0007669"/>
    <property type="project" value="TreeGrafter"/>
</dbReference>
<dbReference type="AlphaFoldDB" id="A0AA95EV48"/>
<accession>A0AA95EV48</accession>
<name>A0AA95EV48_9BACL</name>
<protein>
    <submittedName>
        <fullName evidence="2">FAD-dependent oxidoreductase</fullName>
    </submittedName>
</protein>
<dbReference type="Proteomes" id="UP001178662">
    <property type="component" value="Chromosome"/>
</dbReference>
<gene>
    <name evidence="2" type="ORF">P0Y55_12950</name>
</gene>
<dbReference type="Gene3D" id="3.50.50.60">
    <property type="entry name" value="FAD/NAD(P)-binding domain"/>
    <property type="match status" value="1"/>
</dbReference>
<sequence length="412" mass="46282">MRLHAGSLYWPSTYSDSELYHYPPLAHETKRTTAVIIGGGMSGITCGYVLANSGIPAIVIDQRTIASGSTSANTGLLQYSNDKMLSEFIPEFGEEKAVKFYRACMQAVEQISIVVDHLPNDVDFKRRSSLYYASNEQDVLSLRQEFDTLHKWGFSVEWWNADQIANKFPFRKAAALVTQGDAEINPFKFVHAMAQTAHFKGLGIYEHTPLLTVESRTGGGFRVITSQGVIEAEHVIYAVGYLPEVARSARIRFVMDRSYAMVTSPLPSLSDWHQRFLLWETARPYLYLRTTVDNRIIVGGLDESHREPVLTEQELHIHAMRLLSELHHLFPSLKPEIQYQWCATFGQSSDGLPWIGEDPDRPGQHFCLGYGGNGSVYSMLGAHLIRDRLCGIDNEIALITRLDRPVSQPASS</sequence>
<evidence type="ECO:0000313" key="2">
    <source>
        <dbReference type="EMBL" id="WEK53486.1"/>
    </source>
</evidence>
<reference evidence="2" key="1">
    <citation type="submission" date="2023-03" db="EMBL/GenBank/DDBJ databases">
        <title>Andean soil-derived lignocellulolytic bacterial consortium as a source of novel taxa and putative plastic-active enzymes.</title>
        <authorList>
            <person name="Diaz-Garcia L."/>
            <person name="Chuvochina M."/>
            <person name="Feuerriegel G."/>
            <person name="Bunk B."/>
            <person name="Sproer C."/>
            <person name="Streit W.R."/>
            <person name="Rodriguez L.M."/>
            <person name="Overmann J."/>
            <person name="Jimenez D.J."/>
        </authorList>
    </citation>
    <scope>NUCLEOTIDE SEQUENCE</scope>
    <source>
        <strain evidence="2">MAG 2441</strain>
    </source>
</reference>
<evidence type="ECO:0000259" key="1">
    <source>
        <dbReference type="Pfam" id="PF01266"/>
    </source>
</evidence>
<proteinExistence type="predicted"/>
<dbReference type="InterPro" id="IPR036188">
    <property type="entry name" value="FAD/NAD-bd_sf"/>
</dbReference>
<feature type="domain" description="FAD dependent oxidoreductase" evidence="1">
    <location>
        <begin position="34"/>
        <end position="387"/>
    </location>
</feature>
<keyword evidence="3" id="KW-1185">Reference proteome</keyword>
<dbReference type="EMBL" id="CP119317">
    <property type="protein sequence ID" value="WEK53486.1"/>
    <property type="molecule type" value="Genomic_DNA"/>
</dbReference>
<dbReference type="SUPFAM" id="SSF51905">
    <property type="entry name" value="FAD/NAD(P)-binding domain"/>
    <property type="match status" value="1"/>
</dbReference>